<evidence type="ECO:0000256" key="3">
    <source>
        <dbReference type="ARBA" id="ARBA00022449"/>
    </source>
</evidence>
<evidence type="ECO:0000256" key="7">
    <source>
        <dbReference type="ARBA" id="ARBA00023065"/>
    </source>
</evidence>
<proteinExistence type="predicted"/>
<evidence type="ECO:0000313" key="11">
    <source>
        <dbReference type="EMBL" id="BDV44618.1"/>
    </source>
</evidence>
<dbReference type="PANTHER" id="PTHR43298">
    <property type="entry name" value="MULTIDRUG RESISTANCE PROTEIN NORM-RELATED"/>
    <property type="match status" value="1"/>
</dbReference>
<evidence type="ECO:0000256" key="9">
    <source>
        <dbReference type="ARBA" id="ARBA00031636"/>
    </source>
</evidence>
<feature type="transmembrane region" description="Helical" evidence="10">
    <location>
        <begin position="374"/>
        <end position="396"/>
    </location>
</feature>
<keyword evidence="5 10" id="KW-0812">Transmembrane</keyword>
<dbReference type="InterPro" id="IPR002528">
    <property type="entry name" value="MATE_fam"/>
</dbReference>
<dbReference type="EMBL" id="AP027151">
    <property type="protein sequence ID" value="BDV44618.1"/>
    <property type="molecule type" value="Genomic_DNA"/>
</dbReference>
<dbReference type="InterPro" id="IPR050222">
    <property type="entry name" value="MATE_MdtK"/>
</dbReference>
<comment type="subcellular location">
    <subcellularLocation>
        <location evidence="1">Cell membrane</location>
        <topology evidence="1">Multi-pass membrane protein</topology>
    </subcellularLocation>
</comment>
<feature type="transmembrane region" description="Helical" evidence="10">
    <location>
        <begin position="402"/>
        <end position="422"/>
    </location>
</feature>
<evidence type="ECO:0000256" key="2">
    <source>
        <dbReference type="ARBA" id="ARBA00022448"/>
    </source>
</evidence>
<dbReference type="CDD" id="cd13131">
    <property type="entry name" value="MATE_NorM_like"/>
    <property type="match status" value="1"/>
</dbReference>
<keyword evidence="4" id="KW-1003">Cell membrane</keyword>
<evidence type="ECO:0000256" key="6">
    <source>
        <dbReference type="ARBA" id="ARBA00022989"/>
    </source>
</evidence>
<keyword evidence="8 10" id="KW-0472">Membrane</keyword>
<feature type="transmembrane region" description="Helical" evidence="10">
    <location>
        <begin position="143"/>
        <end position="165"/>
    </location>
</feature>
<keyword evidence="6 10" id="KW-1133">Transmembrane helix</keyword>
<organism evidence="11 12">
    <name type="scientific">Geotalea uraniireducens</name>
    <dbReference type="NCBI Taxonomy" id="351604"/>
    <lineage>
        <taxon>Bacteria</taxon>
        <taxon>Pseudomonadati</taxon>
        <taxon>Thermodesulfobacteriota</taxon>
        <taxon>Desulfuromonadia</taxon>
        <taxon>Geobacterales</taxon>
        <taxon>Geobacteraceae</taxon>
        <taxon>Geotalea</taxon>
    </lineage>
</organism>
<dbReference type="PANTHER" id="PTHR43298:SF2">
    <property type="entry name" value="FMN_FAD EXPORTER YEEO-RELATED"/>
    <property type="match status" value="1"/>
</dbReference>
<gene>
    <name evidence="11" type="primary">pmpM</name>
    <name evidence="11" type="ORF">GURASL_35410</name>
</gene>
<keyword evidence="12" id="KW-1185">Reference proteome</keyword>
<evidence type="ECO:0000256" key="8">
    <source>
        <dbReference type="ARBA" id="ARBA00023136"/>
    </source>
</evidence>
<feature type="transmembrane region" description="Helical" evidence="10">
    <location>
        <begin position="260"/>
        <end position="279"/>
    </location>
</feature>
<feature type="transmembrane region" description="Helical" evidence="10">
    <location>
        <begin position="222"/>
        <end position="248"/>
    </location>
</feature>
<feature type="transmembrane region" description="Helical" evidence="10">
    <location>
        <begin position="111"/>
        <end position="131"/>
    </location>
</feature>
<feature type="transmembrane region" description="Helical" evidence="10">
    <location>
        <begin position="73"/>
        <end position="91"/>
    </location>
</feature>
<reference evidence="11 12" key="1">
    <citation type="submission" date="2022-12" db="EMBL/GenBank/DDBJ databases">
        <title>Polyphasic characterization of Geotalea uranireducens NIT-SL11 newly isolated from a complex of sewage sludge and microbially reduced graphene oxide.</title>
        <authorList>
            <person name="Xie L."/>
            <person name="Yoshida N."/>
            <person name="Meng L."/>
        </authorList>
    </citation>
    <scope>NUCLEOTIDE SEQUENCE [LARGE SCALE GENOMIC DNA]</scope>
    <source>
        <strain evidence="11 12">NIT-SL11</strain>
    </source>
</reference>
<protein>
    <recommendedName>
        <fullName evidence="9">Multidrug-efflux transporter</fullName>
    </recommendedName>
</protein>
<evidence type="ECO:0000313" key="12">
    <source>
        <dbReference type="Proteomes" id="UP001317705"/>
    </source>
</evidence>
<feature type="transmembrane region" description="Helical" evidence="10">
    <location>
        <begin position="31"/>
        <end position="53"/>
    </location>
</feature>
<keyword evidence="7" id="KW-0406">Ion transport</keyword>
<feature type="transmembrane region" description="Helical" evidence="10">
    <location>
        <begin position="171"/>
        <end position="196"/>
    </location>
</feature>
<keyword evidence="3" id="KW-0050">Antiport</keyword>
<evidence type="ECO:0000256" key="10">
    <source>
        <dbReference type="SAM" id="Phobius"/>
    </source>
</evidence>
<evidence type="ECO:0000256" key="1">
    <source>
        <dbReference type="ARBA" id="ARBA00004651"/>
    </source>
</evidence>
<evidence type="ECO:0000256" key="5">
    <source>
        <dbReference type="ARBA" id="ARBA00022692"/>
    </source>
</evidence>
<evidence type="ECO:0000256" key="4">
    <source>
        <dbReference type="ARBA" id="ARBA00022475"/>
    </source>
</evidence>
<feature type="transmembrane region" description="Helical" evidence="10">
    <location>
        <begin position="341"/>
        <end position="362"/>
    </location>
</feature>
<name>A0ABM8EQ73_9BACT</name>
<dbReference type="PIRSF" id="PIRSF006603">
    <property type="entry name" value="DinF"/>
    <property type="match status" value="1"/>
</dbReference>
<sequence>MPLIAAQLSQSAMGFVDTVMAGRVSSVDLAAVAMGSSIWFPLFLFLLGILMAVTPSVAQLHGAGRQREIGGHVRQALLLGLFLGGVLMVPLRHAGPLLDLLRVDPRVAPLTLGYLEGVSWGLPAVAGYFVLRHFSEGLSRPKPSMIIGLLGLVCNCLANYLLIYGKLGLPRLGGVGCGWATAFSMWAMWLGMFAVVRRGKVYRPAGLFAAWPRPDWHELGQLLRLGVPIGCALFIEASIFAVIALLIGSLGADIVAAHQISLSFSSLVFMVPMSIASAISVRVGRAIGRGEFAGARRAGYIGIGLTVLIALFSSAASYFGAPAIAGIYTTNPAVAETAAGLLALAALFQVSDAIQVSTAGALRGYKDTRVPMQLLIVAYWVVGLPLGYTLGLTSLWRAPLGAAGFWIGLIAGLTAAALLLSFRLRTISARYVAAGRRSLEDSPRLASGLSC</sequence>
<dbReference type="InterPro" id="IPR048279">
    <property type="entry name" value="MdtK-like"/>
</dbReference>
<dbReference type="Proteomes" id="UP001317705">
    <property type="component" value="Chromosome"/>
</dbReference>
<accession>A0ABM8EQ73</accession>
<keyword evidence="2" id="KW-0813">Transport</keyword>
<feature type="transmembrane region" description="Helical" evidence="10">
    <location>
        <begin position="300"/>
        <end position="321"/>
    </location>
</feature>
<dbReference type="Pfam" id="PF01554">
    <property type="entry name" value="MatE"/>
    <property type="match status" value="2"/>
</dbReference>
<dbReference type="NCBIfam" id="TIGR00797">
    <property type="entry name" value="matE"/>
    <property type="match status" value="1"/>
</dbReference>